<name>A0A8J2JET0_9HEXA</name>
<organism evidence="8 9">
    <name type="scientific">Allacma fusca</name>
    <dbReference type="NCBI Taxonomy" id="39272"/>
    <lineage>
        <taxon>Eukaryota</taxon>
        <taxon>Metazoa</taxon>
        <taxon>Ecdysozoa</taxon>
        <taxon>Arthropoda</taxon>
        <taxon>Hexapoda</taxon>
        <taxon>Collembola</taxon>
        <taxon>Symphypleona</taxon>
        <taxon>Sminthuridae</taxon>
        <taxon>Allacma</taxon>
    </lineage>
</organism>
<evidence type="ECO:0000313" key="8">
    <source>
        <dbReference type="EMBL" id="CAG7674168.1"/>
    </source>
</evidence>
<comment type="caution">
    <text evidence="8">The sequence shown here is derived from an EMBL/GenBank/DDBJ whole genome shotgun (WGS) entry which is preliminary data.</text>
</comment>
<dbReference type="GO" id="GO:0042420">
    <property type="term" value="P:dopamine catabolic process"/>
    <property type="evidence" value="ECO:0007669"/>
    <property type="project" value="TreeGrafter"/>
</dbReference>
<proteinExistence type="inferred from homology"/>
<dbReference type="InterPro" id="IPR045266">
    <property type="entry name" value="DOH_DOMON"/>
</dbReference>
<comment type="subcellular location">
    <subcellularLocation>
        <location evidence="1">Membrane</location>
    </subcellularLocation>
</comment>
<dbReference type="GO" id="GO:0005507">
    <property type="term" value="F:copper ion binding"/>
    <property type="evidence" value="ECO:0007669"/>
    <property type="project" value="InterPro"/>
</dbReference>
<dbReference type="GO" id="GO:0030667">
    <property type="term" value="C:secretory granule membrane"/>
    <property type="evidence" value="ECO:0007669"/>
    <property type="project" value="TreeGrafter"/>
</dbReference>
<protein>
    <recommendedName>
        <fullName evidence="7">DOMON domain-containing protein</fullName>
    </recommendedName>
</protein>
<accession>A0A8J2JET0</accession>
<keyword evidence="9" id="KW-1185">Reference proteome</keyword>
<evidence type="ECO:0000256" key="5">
    <source>
        <dbReference type="ARBA" id="ARBA00023157"/>
    </source>
</evidence>
<dbReference type="GO" id="GO:0004500">
    <property type="term" value="F:dopamine beta-monooxygenase activity"/>
    <property type="evidence" value="ECO:0007669"/>
    <property type="project" value="InterPro"/>
</dbReference>
<gene>
    <name evidence="8" type="ORF">AFUS01_LOCUS2301</name>
</gene>
<evidence type="ECO:0000313" key="9">
    <source>
        <dbReference type="Proteomes" id="UP000708208"/>
    </source>
</evidence>
<dbReference type="AlphaFoldDB" id="A0A8J2JET0"/>
<sequence length="592" mass="67630">MVNIGNNELNKNSHVKQADTKLILIRVTKERAVIINREMKLHNDFEVFWTANMERKNIVFKVVARTKGFVGFGLSPQGGMNHADVVMGGVKNGEPYFTDRFSTGKSEPKIDDNQDWTLLAAEENETHTTLQFERELDTCDNEDLPINDDTTKFIWSIGATDDISYHVKRGVAAVNILDVANPTVDVSQFDSWKIVVNTAIPHTDTSYWCTMHKSPAYESKRHIVGFKVLLENEKALEHNHHLILHRCRKPGHAKIEEFYDELVQTPGGLCYFADGSNINDIVDTCQAVVFGWGKGGNPYLFLPENVGFPLNENGVQEYFVLEIHYDNIKNISGFQYETGVEVYTTTDQRENDAGVLFVAHDFVFTMIIPPATSDYVVNGHCSSACTQSQFPENGITVFNVGLHSHLAGRKIKLRQFRDGEELPWLANDDHYDFDYQQLRPLSDAKNILRGDQLTIECAYDSTYKNPSAAVIGGLKTTNEMCAAYLLYWPRMTDLDFCASVFTEYGWLYWKMGIKSVNRDYQYRFDPLVMAPETMAGKRFSEVVSTRVNWTSELKEELQQKTRFYDHFDICMANGMQTYSGYRFVKFPKEFVP</sequence>
<dbReference type="InterPro" id="IPR000323">
    <property type="entry name" value="Cu2_ascorb_mOase_N"/>
</dbReference>
<evidence type="ECO:0000256" key="1">
    <source>
        <dbReference type="ARBA" id="ARBA00004370"/>
    </source>
</evidence>
<dbReference type="Pfam" id="PF01082">
    <property type="entry name" value="Cu2_monooxygen"/>
    <property type="match status" value="1"/>
</dbReference>
<feature type="non-terminal residue" evidence="8">
    <location>
        <position position="1"/>
    </location>
</feature>
<feature type="domain" description="DOMON" evidence="7">
    <location>
        <begin position="43"/>
        <end position="158"/>
    </location>
</feature>
<evidence type="ECO:0000256" key="4">
    <source>
        <dbReference type="ARBA" id="ARBA00023136"/>
    </source>
</evidence>
<dbReference type="Pfam" id="PF03712">
    <property type="entry name" value="Cu2_monoox_C"/>
    <property type="match status" value="1"/>
</dbReference>
<keyword evidence="4" id="KW-0472">Membrane</keyword>
<dbReference type="PROSITE" id="PS50836">
    <property type="entry name" value="DOMON"/>
    <property type="match status" value="1"/>
</dbReference>
<evidence type="ECO:0000256" key="3">
    <source>
        <dbReference type="ARBA" id="ARBA00022729"/>
    </source>
</evidence>
<dbReference type="GO" id="GO:0005615">
    <property type="term" value="C:extracellular space"/>
    <property type="evidence" value="ECO:0007669"/>
    <property type="project" value="TreeGrafter"/>
</dbReference>
<dbReference type="FunFam" id="2.60.40.1210:FF:000001">
    <property type="entry name" value="Monooxygenase, DBH-like 1, like"/>
    <property type="match status" value="1"/>
</dbReference>
<dbReference type="InterPro" id="IPR024548">
    <property type="entry name" value="Cu2_monoox_C"/>
</dbReference>
<dbReference type="FunFam" id="2.60.120.230:FF:000001">
    <property type="entry name" value="Monooxygenase, DBH-like 1"/>
    <property type="match status" value="1"/>
</dbReference>
<comment type="similarity">
    <text evidence="2">Belongs to the copper type II ascorbate-dependent monooxygenase family.</text>
</comment>
<keyword evidence="3" id="KW-0732">Signal</keyword>
<dbReference type="CDD" id="cd09631">
    <property type="entry name" value="DOMON_DOH"/>
    <property type="match status" value="1"/>
</dbReference>
<dbReference type="SMART" id="SM00664">
    <property type="entry name" value="DoH"/>
    <property type="match status" value="1"/>
</dbReference>
<keyword evidence="5" id="KW-1015">Disulfide bond</keyword>
<dbReference type="PANTHER" id="PTHR10157">
    <property type="entry name" value="DOPAMINE BETA HYDROXYLASE RELATED"/>
    <property type="match status" value="1"/>
</dbReference>
<dbReference type="InterPro" id="IPR000945">
    <property type="entry name" value="DBH-like"/>
</dbReference>
<dbReference type="GO" id="GO:0042421">
    <property type="term" value="P:norepinephrine biosynthetic process"/>
    <property type="evidence" value="ECO:0007669"/>
    <property type="project" value="TreeGrafter"/>
</dbReference>
<dbReference type="OrthoDB" id="19261at2759"/>
<evidence type="ECO:0000259" key="7">
    <source>
        <dbReference type="PROSITE" id="PS50836"/>
    </source>
</evidence>
<dbReference type="InterPro" id="IPR005018">
    <property type="entry name" value="DOMON_domain"/>
</dbReference>
<dbReference type="Pfam" id="PF03351">
    <property type="entry name" value="DOMON"/>
    <property type="match status" value="1"/>
</dbReference>
<dbReference type="Proteomes" id="UP000708208">
    <property type="component" value="Unassembled WGS sequence"/>
</dbReference>
<dbReference type="PANTHER" id="PTHR10157:SF23">
    <property type="entry name" value="MOXD1 HOMOLOG 1"/>
    <property type="match status" value="1"/>
</dbReference>
<evidence type="ECO:0000256" key="2">
    <source>
        <dbReference type="ARBA" id="ARBA00010676"/>
    </source>
</evidence>
<evidence type="ECO:0000256" key="6">
    <source>
        <dbReference type="ARBA" id="ARBA00023180"/>
    </source>
</evidence>
<dbReference type="GO" id="GO:0006589">
    <property type="term" value="P:octopamine biosynthetic process"/>
    <property type="evidence" value="ECO:0007669"/>
    <property type="project" value="TreeGrafter"/>
</dbReference>
<dbReference type="EMBL" id="CAJVCH010013117">
    <property type="protein sequence ID" value="CAG7674168.1"/>
    <property type="molecule type" value="Genomic_DNA"/>
</dbReference>
<reference evidence="8" key="1">
    <citation type="submission" date="2021-06" db="EMBL/GenBank/DDBJ databases">
        <authorList>
            <person name="Hodson N. C."/>
            <person name="Mongue J. A."/>
            <person name="Jaron S. K."/>
        </authorList>
    </citation>
    <scope>NUCLEOTIDE SEQUENCE</scope>
</reference>
<keyword evidence="6" id="KW-0325">Glycoprotein</keyword>